<dbReference type="Pfam" id="PF17921">
    <property type="entry name" value="Integrase_H2C2"/>
    <property type="match status" value="1"/>
</dbReference>
<keyword evidence="2" id="KW-0645">Protease</keyword>
<dbReference type="EC" id="2.7.7.49" evidence="1"/>
<keyword evidence="4" id="KW-0548">Nucleotidyltransferase</keyword>
<dbReference type="InterPro" id="IPR041588">
    <property type="entry name" value="Integrase_H2C2"/>
</dbReference>
<evidence type="ECO:0000259" key="10">
    <source>
        <dbReference type="PROSITE" id="PS50878"/>
    </source>
</evidence>
<sequence length="961" mass="111010">DENKRIDQLWTELRLDDNLSEEERSSIRDICAEYNDIFHLQGDKLSFTEAITHSIPVECNQAPIKRKMYRLPETQRQVVNEQIGEMLENNIIQVSKSPWNAPLLVVPKKPGPNGEKRWRVVVDFRELNEKTIGDAYPLPRIDEILDQLGHCRYFTTLDLASGYHQVLVDPQDRCKTAFSTTYGHYEFLRMPFGLKGAPATFQRLMNYVLTGLQGLECFVYLDDIVIYGKNLHDHNDKLKRVFDRLREHNLKLQPEKCQFLKKEVVYLGHKCSSEGALPDPSKTASVQSFPVPGKVKHVQSFLGLANYYRKFIPNFSKIVRPLTNLLRKGVKFTWTEKCQTAFETIKNALISPPLLVYPDFTKPFNLTTDASNEALGAVLSQGEIGKDRPIAYASRTLNKAEQNYSTIERELLAIVWATRNFRCYLQGRKFTVYTDHKPLKGVFSAKDPTSRLVRFHHKLSEFDYTIEYKPGKYNTNADALSRIPKMEETQSEPQRDNCMDIREAKCSQESQKTVSDTEHNSSERKCSPENESTFLTRAIVHHRLNSEVEEEPRNYNVVKCCAVTRAQAKTTTVPDKEQDGDSTNDVPANDTAADEPDPPPTDSLKTPTKQVEVLTDAQEIQTILKEYHDSPFGGHQGVVKTYKRIRRKFWWARMLRDIKTYIKKCKKCQKMKASPPTRMPLQITDISKKPFDKVYLDIVGPLEETESLNKYILTFQDNLTKFVDWYAIPNMEATTVARIFFDEIVTRYRIPKSVVTDQGSNFMSDVFKQLCKLLRIKKLQTTAYHPQSNGALERAHRPLIEYLRTITDENPKTWDQFLRTAAFVYNNSIHEGTKLTPMDCLYGFTADMPTNLKRDPEPVYNHESYYQILRYKLQKCYALARKNLLSSKGRSKQYYDQNVRPHTFHVGDKVLLKSESRKHKLSELFSGPYLVTKIPSSVNTTIKIGKRSTTVHNNRLKPFFE</sequence>
<dbReference type="InterPro" id="IPR050951">
    <property type="entry name" value="Retrovirus_Pol_polyprotein"/>
</dbReference>
<dbReference type="Gene3D" id="3.30.70.270">
    <property type="match status" value="2"/>
</dbReference>
<dbReference type="FunFam" id="3.10.10.10:FF:000007">
    <property type="entry name" value="Retrovirus-related Pol polyprotein from transposon 17.6-like Protein"/>
    <property type="match status" value="1"/>
</dbReference>
<evidence type="ECO:0000256" key="7">
    <source>
        <dbReference type="ARBA" id="ARBA00022801"/>
    </source>
</evidence>
<dbReference type="GO" id="GO:0042575">
    <property type="term" value="C:DNA polymerase complex"/>
    <property type="evidence" value="ECO:0007669"/>
    <property type="project" value="UniProtKB-ARBA"/>
</dbReference>
<feature type="region of interest" description="Disordered" evidence="9">
    <location>
        <begin position="479"/>
        <end position="498"/>
    </location>
</feature>
<keyword evidence="7" id="KW-0378">Hydrolase</keyword>
<dbReference type="GO" id="GO:0015074">
    <property type="term" value="P:DNA integration"/>
    <property type="evidence" value="ECO:0007669"/>
    <property type="project" value="InterPro"/>
</dbReference>
<feature type="non-terminal residue" evidence="12">
    <location>
        <position position="1"/>
    </location>
</feature>
<dbReference type="GO" id="GO:0004519">
    <property type="term" value="F:endonuclease activity"/>
    <property type="evidence" value="ECO:0007669"/>
    <property type="project" value="UniProtKB-KW"/>
</dbReference>
<evidence type="ECO:0000313" key="12">
    <source>
        <dbReference type="EMBL" id="JAI16865.1"/>
    </source>
</evidence>
<dbReference type="Gene3D" id="3.10.10.10">
    <property type="entry name" value="HIV Type 1 Reverse Transcriptase, subunit A, domain 1"/>
    <property type="match status" value="1"/>
</dbReference>
<organism evidence="12">
    <name type="scientific">Tabanus bromius</name>
    <name type="common">Band-eyed brown horse fly</name>
    <dbReference type="NCBI Taxonomy" id="304241"/>
    <lineage>
        <taxon>Eukaryota</taxon>
        <taxon>Metazoa</taxon>
        <taxon>Ecdysozoa</taxon>
        <taxon>Arthropoda</taxon>
        <taxon>Hexapoda</taxon>
        <taxon>Insecta</taxon>
        <taxon>Pterygota</taxon>
        <taxon>Neoptera</taxon>
        <taxon>Endopterygota</taxon>
        <taxon>Diptera</taxon>
        <taxon>Brachycera</taxon>
        <taxon>Tabanomorpha</taxon>
        <taxon>Tabanoidea</taxon>
        <taxon>Tabanidae</taxon>
        <taxon>Tabanus</taxon>
    </lineage>
</organism>
<evidence type="ECO:0000256" key="1">
    <source>
        <dbReference type="ARBA" id="ARBA00012493"/>
    </source>
</evidence>
<proteinExistence type="evidence at transcript level"/>
<dbReference type="InterPro" id="IPR000477">
    <property type="entry name" value="RT_dom"/>
</dbReference>
<dbReference type="InterPro" id="IPR043502">
    <property type="entry name" value="DNA/RNA_pol_sf"/>
</dbReference>
<dbReference type="EMBL" id="GDAI01000738">
    <property type="protein sequence ID" value="JAI16865.1"/>
    <property type="molecule type" value="mRNA"/>
</dbReference>
<dbReference type="CDD" id="cd01647">
    <property type="entry name" value="RT_LTR"/>
    <property type="match status" value="1"/>
</dbReference>
<evidence type="ECO:0000256" key="3">
    <source>
        <dbReference type="ARBA" id="ARBA00022679"/>
    </source>
</evidence>
<dbReference type="PROSITE" id="PS50878">
    <property type="entry name" value="RT_POL"/>
    <property type="match status" value="1"/>
</dbReference>
<feature type="region of interest" description="Disordered" evidence="9">
    <location>
        <begin position="505"/>
        <end position="530"/>
    </location>
</feature>
<feature type="domain" description="Integrase catalytic" evidence="11">
    <location>
        <begin position="686"/>
        <end position="845"/>
    </location>
</feature>
<dbReference type="Gene3D" id="2.30.30.850">
    <property type="match status" value="1"/>
</dbReference>
<keyword evidence="5" id="KW-0540">Nuclease</keyword>
<dbReference type="GO" id="GO:0003676">
    <property type="term" value="F:nucleic acid binding"/>
    <property type="evidence" value="ECO:0007669"/>
    <property type="project" value="InterPro"/>
</dbReference>
<name>A0A0K8TSF6_TABBR</name>
<dbReference type="CDD" id="cd09274">
    <property type="entry name" value="RNase_HI_RT_Ty3"/>
    <property type="match status" value="1"/>
</dbReference>
<feature type="region of interest" description="Disordered" evidence="9">
    <location>
        <begin position="569"/>
        <end position="608"/>
    </location>
</feature>
<feature type="compositionally biased region" description="Basic and acidic residues" evidence="9">
    <location>
        <begin position="515"/>
        <end position="528"/>
    </location>
</feature>
<dbReference type="FunFam" id="1.10.340.70:FF:000001">
    <property type="entry name" value="Retrovirus-related Pol polyprotein from transposon gypsy-like Protein"/>
    <property type="match status" value="1"/>
</dbReference>
<keyword evidence="3" id="KW-0808">Transferase</keyword>
<keyword evidence="6" id="KW-0255">Endonuclease</keyword>
<evidence type="ECO:0000256" key="8">
    <source>
        <dbReference type="ARBA" id="ARBA00022918"/>
    </source>
</evidence>
<dbReference type="Pfam" id="PF17917">
    <property type="entry name" value="RT_RNaseH"/>
    <property type="match status" value="1"/>
</dbReference>
<evidence type="ECO:0000256" key="2">
    <source>
        <dbReference type="ARBA" id="ARBA00022670"/>
    </source>
</evidence>
<dbReference type="FunFam" id="3.10.20.370:FF:000001">
    <property type="entry name" value="Retrovirus-related Pol polyprotein from transposon 17.6-like protein"/>
    <property type="match status" value="1"/>
</dbReference>
<protein>
    <recommendedName>
        <fullName evidence="1">RNA-directed DNA polymerase</fullName>
        <ecNumber evidence="1">2.7.7.49</ecNumber>
    </recommendedName>
</protein>
<dbReference type="InterPro" id="IPR043128">
    <property type="entry name" value="Rev_trsase/Diguanyl_cyclase"/>
</dbReference>
<dbReference type="InterPro" id="IPR001584">
    <property type="entry name" value="Integrase_cat-core"/>
</dbReference>
<dbReference type="InterPro" id="IPR012337">
    <property type="entry name" value="RNaseH-like_sf"/>
</dbReference>
<dbReference type="InterPro" id="IPR041373">
    <property type="entry name" value="RT_RNaseH"/>
</dbReference>
<dbReference type="Gene3D" id="1.10.340.70">
    <property type="match status" value="1"/>
</dbReference>
<evidence type="ECO:0000256" key="9">
    <source>
        <dbReference type="SAM" id="MobiDB-lite"/>
    </source>
</evidence>
<accession>A0A0K8TSF6</accession>
<dbReference type="SUPFAM" id="SSF53098">
    <property type="entry name" value="Ribonuclease H-like"/>
    <property type="match status" value="1"/>
</dbReference>
<dbReference type="FunFam" id="3.30.70.270:FF:000115">
    <property type="entry name" value="Polyprotein of retroviral origin, putative"/>
    <property type="match status" value="1"/>
</dbReference>
<dbReference type="InterPro" id="IPR036397">
    <property type="entry name" value="RNaseH_sf"/>
</dbReference>
<reference evidence="12" key="1">
    <citation type="journal article" date="2015" name="Insect Biochem. Mol. Biol.">
        <title>An insight into the sialome of the horse fly, Tabanus bromius.</title>
        <authorList>
            <person name="Ribeiro J.M."/>
            <person name="Kazimirova M."/>
            <person name="Takac P."/>
            <person name="Andersen J.F."/>
            <person name="Francischetti I.M."/>
        </authorList>
    </citation>
    <scope>NUCLEOTIDE SEQUENCE</scope>
</reference>
<dbReference type="GO" id="GO:0006508">
    <property type="term" value="P:proteolysis"/>
    <property type="evidence" value="ECO:0007669"/>
    <property type="project" value="UniProtKB-KW"/>
</dbReference>
<dbReference type="PANTHER" id="PTHR37984:SF5">
    <property type="entry name" value="PROTEIN NYNRIN-LIKE"/>
    <property type="match status" value="1"/>
</dbReference>
<dbReference type="Pfam" id="PF00078">
    <property type="entry name" value="RVT_1"/>
    <property type="match status" value="1"/>
</dbReference>
<dbReference type="Gene3D" id="3.30.420.10">
    <property type="entry name" value="Ribonuclease H-like superfamily/Ribonuclease H"/>
    <property type="match status" value="1"/>
</dbReference>
<evidence type="ECO:0000256" key="4">
    <source>
        <dbReference type="ARBA" id="ARBA00022695"/>
    </source>
</evidence>
<evidence type="ECO:0000256" key="6">
    <source>
        <dbReference type="ARBA" id="ARBA00022759"/>
    </source>
</evidence>
<dbReference type="GO" id="GO:0008233">
    <property type="term" value="F:peptidase activity"/>
    <property type="evidence" value="ECO:0007669"/>
    <property type="project" value="UniProtKB-KW"/>
</dbReference>
<dbReference type="PROSITE" id="PS50994">
    <property type="entry name" value="INTEGRASE"/>
    <property type="match status" value="1"/>
</dbReference>
<keyword evidence="8" id="KW-0695">RNA-directed DNA polymerase</keyword>
<feature type="compositionally biased region" description="Basic and acidic residues" evidence="9">
    <location>
        <begin position="484"/>
        <end position="498"/>
    </location>
</feature>
<feature type="domain" description="Reverse transcriptase" evidence="10">
    <location>
        <begin position="87"/>
        <end position="271"/>
    </location>
</feature>
<dbReference type="PANTHER" id="PTHR37984">
    <property type="entry name" value="PROTEIN CBG26694"/>
    <property type="match status" value="1"/>
</dbReference>
<evidence type="ECO:0000256" key="5">
    <source>
        <dbReference type="ARBA" id="ARBA00022722"/>
    </source>
</evidence>
<dbReference type="AlphaFoldDB" id="A0A0K8TSF6"/>
<dbReference type="FunFam" id="3.30.420.10:FF:000032">
    <property type="entry name" value="Retrovirus-related Pol polyprotein from transposon 297-like Protein"/>
    <property type="match status" value="1"/>
</dbReference>
<dbReference type="GO" id="GO:0003964">
    <property type="term" value="F:RNA-directed DNA polymerase activity"/>
    <property type="evidence" value="ECO:0007669"/>
    <property type="project" value="UniProtKB-KW"/>
</dbReference>
<evidence type="ECO:0000259" key="11">
    <source>
        <dbReference type="PROSITE" id="PS50994"/>
    </source>
</evidence>
<dbReference type="Pfam" id="PF00665">
    <property type="entry name" value="rve"/>
    <property type="match status" value="1"/>
</dbReference>
<dbReference type="SUPFAM" id="SSF56672">
    <property type="entry name" value="DNA/RNA polymerases"/>
    <property type="match status" value="1"/>
</dbReference>